<dbReference type="AlphaFoldDB" id="A0A2Z3GYA0"/>
<dbReference type="KEGG" id="gog:C1280_08255"/>
<dbReference type="RefSeq" id="WP_010033308.1">
    <property type="nucleotide sequence ID" value="NZ_CP025958.1"/>
</dbReference>
<dbReference type="Proteomes" id="UP000245802">
    <property type="component" value="Chromosome"/>
</dbReference>
<keyword evidence="2" id="KW-1185">Reference proteome</keyword>
<dbReference type="EMBL" id="CP025958">
    <property type="protein sequence ID" value="AWM37012.1"/>
    <property type="molecule type" value="Genomic_DNA"/>
</dbReference>
<protein>
    <submittedName>
        <fullName evidence="1">Uncharacterized protein</fullName>
    </submittedName>
</protein>
<organism evidence="1 2">
    <name type="scientific">Gemmata obscuriglobus</name>
    <dbReference type="NCBI Taxonomy" id="114"/>
    <lineage>
        <taxon>Bacteria</taxon>
        <taxon>Pseudomonadati</taxon>
        <taxon>Planctomycetota</taxon>
        <taxon>Planctomycetia</taxon>
        <taxon>Gemmatales</taxon>
        <taxon>Gemmataceae</taxon>
        <taxon>Gemmata</taxon>
    </lineage>
</organism>
<sequence>MSQHDLVIDNAPGASVRADLNGALQALGSNSKGNARPATAYAGQTWLDDNTPSSSVWSLYLFDGSDDIKVGEFNTTTNNFMPFINGVSLASFLTAYVYPGAEATLPATATTNLGGAGSYLVAITGTTTITSLGSGANVASPLYFTRFTGALTLTHNATSLILIGGANITTAAGATATWLYLGSGNWRMLSYEPALSASKLLGVGSIGGKAAISLGTGLSMSGTTLNASASPASASATQPSPVTFSLTAGSFSDVTGLTGVALSPVDVAQKVLVTGALHVGSASNVYVRVQILRDATVVYSASQYIYNAAFAVSIPVSFTDAPATTSAVTYKAQISVSTGTSITTYLNRDNAGTAEAFTSTLNAVLVS</sequence>
<gene>
    <name evidence="1" type="ORF">C1280_08255</name>
</gene>
<evidence type="ECO:0000313" key="1">
    <source>
        <dbReference type="EMBL" id="AWM37012.1"/>
    </source>
</evidence>
<evidence type="ECO:0000313" key="2">
    <source>
        <dbReference type="Proteomes" id="UP000245802"/>
    </source>
</evidence>
<name>A0A2Z3GYA0_9BACT</name>
<dbReference type="OrthoDB" id="292632at2"/>
<reference evidence="1 2" key="1">
    <citation type="submission" date="2018-01" db="EMBL/GenBank/DDBJ databases">
        <title>G. obscuriglobus.</title>
        <authorList>
            <person name="Franke J."/>
            <person name="Blomberg W."/>
            <person name="Selmecki A."/>
        </authorList>
    </citation>
    <scope>NUCLEOTIDE SEQUENCE [LARGE SCALE GENOMIC DNA]</scope>
    <source>
        <strain evidence="1 2">DSM 5831</strain>
    </source>
</reference>
<proteinExistence type="predicted"/>
<accession>A0A2Z3GYA0</accession>